<feature type="region of interest" description="Disordered" evidence="1">
    <location>
        <begin position="992"/>
        <end position="1021"/>
    </location>
</feature>
<dbReference type="PANTHER" id="PTHR33198">
    <property type="entry name" value="ANK_REP_REGION DOMAIN-CONTAINING PROTEIN-RELATED"/>
    <property type="match status" value="1"/>
</dbReference>
<feature type="region of interest" description="Disordered" evidence="1">
    <location>
        <begin position="205"/>
        <end position="771"/>
    </location>
</feature>
<sequence length="1395" mass="155032">MANKSKQARASKKRESAVDKDDHQTEKRMKVDDNESLPLAPPPPSAEVENLRHALAQTMEMLEDATSAVARENESLNLELARLRSEDEASKRVIDDLTNRIVELQGELAAAAGAAQAPTAKELDLSQELASVREELEAAQRNAGQVNRMKDDLARENGRLKAQVDDFARENGRLKAQVDNWSAKAEEAANTCCELVQEISSLKAELNKLNETRKGTEEEQRRDRERIDELSRALAKFEEAKQPEQPLQEPDNREPVIQEPGNASESGNDEKGIEELLADKSVESMPQLDDYSKDDFGYMNDADFDDDGDDEEMNDEVKVEEVKEEKEGENGDKEKEKDEKMEKMEEDAKEEEHAVDTVAEPQSPPEDKLADATEEKEEEDEGRKEKEVVVPADGAVVDDEEIKEEVKKEGDVEVELEETDEVTEEEGEEEKGGVELVENEKEEKTEDKEGHVGVVKESEVVFADDVAAAEMVEEQPKEDDVPPEGAEQDGVRLSSDSEAVQPLQQPQPVDGATEGATEEVEEEEEEAQPSKKGSAKAAKRDQKGTKKGGAKKRKMEEEEEVEEDVTEGTVETEEEEWQPPSKGRGRPSKGAKKDTKGKKREAKRGKKEEEVEDETDGDECEMEVEEAQTSRGRRRSSRGGAKKDTKGKKKGVKRGKKEEDEEEEVEESEADGDKAWEEEVKGAKKDTKGKKKGAKKGKKETEEKEEMVPEEDVTEGDKQAMEEVAVEPADSAVDANEEAQEEKMEEEQEEMKEKDEEEMKEEEEKVEEEAAPVENAIEGDQEEEEFEPAAVLVEYVDVGEGESGETRESMADMYDCWQRFGPDMKRLENKERELAEVASAAGDNELAARHMAAVVVLLMAFFKPEDRVIKYGRLMKLLVKQGTPAATSDLIPKNMKSAKQDIECIVLSDSDDEVVDDRIRRWGMANADRPAKNTAVLPVVSDKDKQDAPDVNLDGSTIEVVTMDEEPAVDVVPEQSVPAVEYSVLDEHSYAAGGEEQTGDGPSISMVDQTQTPTIPTVDSKADGKNDMFFANLAKSPGPYIPGTSWSYWKRMFLNYLAIRQVTDNRIKVLVLLTELGQVANTALEGLLHGATPEGKPFDDLLSILEKHYTPKVLVLAERYKLLQISQKDNQSLSEFYAELSQAARNCRFTSVTDFEDCMVRMAFVKGIKNKNTRLRLLEKEEDGDSSGLLTLAQAFEAAQNQATSLNPSGAPLANVIGKVERNQPPRNQNQNRPRPGFDNAKRPPGHFQNRLQDRLDSVTVPTQPESPVSTHTADTDPINILQPCLPRVPKSIPLDKAIARIRPAFYEGEEYGNFIFYCLRNPAIGESTNRSLHCAPCGGSILKANVLAHFLAPEHIQKVRRCGGAVSLPAVQLWLRELQQAKTAGAADAAEAEE</sequence>
<accession>A0A2A6BL86</accession>
<dbReference type="PANTHER" id="PTHR33198:SF19">
    <property type="entry name" value="CCHC-TYPE DOMAIN-CONTAINING PROTEIN"/>
    <property type="match status" value="1"/>
</dbReference>
<dbReference type="Proteomes" id="UP000005239">
    <property type="component" value="Unassembled WGS sequence"/>
</dbReference>
<feature type="compositionally biased region" description="Acidic residues" evidence="1">
    <location>
        <begin position="557"/>
        <end position="577"/>
    </location>
</feature>
<feature type="compositionally biased region" description="Basic and acidic residues" evidence="1">
    <location>
        <begin position="430"/>
        <end position="459"/>
    </location>
</feature>
<feature type="region of interest" description="Disordered" evidence="1">
    <location>
        <begin position="1"/>
        <end position="48"/>
    </location>
</feature>
<evidence type="ECO:0000256" key="1">
    <source>
        <dbReference type="SAM" id="MobiDB-lite"/>
    </source>
</evidence>
<organism evidence="2 3">
    <name type="scientific">Pristionchus pacificus</name>
    <name type="common">Parasitic nematode worm</name>
    <dbReference type="NCBI Taxonomy" id="54126"/>
    <lineage>
        <taxon>Eukaryota</taxon>
        <taxon>Metazoa</taxon>
        <taxon>Ecdysozoa</taxon>
        <taxon>Nematoda</taxon>
        <taxon>Chromadorea</taxon>
        <taxon>Rhabditida</taxon>
        <taxon>Rhabditina</taxon>
        <taxon>Diplogasteromorpha</taxon>
        <taxon>Diplogasteroidea</taxon>
        <taxon>Neodiplogasteridae</taxon>
        <taxon>Pristionchus</taxon>
    </lineage>
</organism>
<evidence type="ECO:0000313" key="2">
    <source>
        <dbReference type="EnsemblMetazoa" id="PPA03190.1"/>
    </source>
</evidence>
<feature type="compositionally biased region" description="Basic and acidic residues" evidence="1">
    <location>
        <begin position="13"/>
        <end position="33"/>
    </location>
</feature>
<feature type="compositionally biased region" description="Acidic residues" evidence="1">
    <location>
        <begin position="516"/>
        <end position="527"/>
    </location>
</feature>
<reference evidence="3" key="1">
    <citation type="journal article" date="2008" name="Nat. Genet.">
        <title>The Pristionchus pacificus genome provides a unique perspective on nematode lifestyle and parasitism.</title>
        <authorList>
            <person name="Dieterich C."/>
            <person name="Clifton S.W."/>
            <person name="Schuster L.N."/>
            <person name="Chinwalla A."/>
            <person name="Delehaunty K."/>
            <person name="Dinkelacker I."/>
            <person name="Fulton L."/>
            <person name="Fulton R."/>
            <person name="Godfrey J."/>
            <person name="Minx P."/>
            <person name="Mitreva M."/>
            <person name="Roeseler W."/>
            <person name="Tian H."/>
            <person name="Witte H."/>
            <person name="Yang S.P."/>
            <person name="Wilson R.K."/>
            <person name="Sommer R.J."/>
        </authorList>
    </citation>
    <scope>NUCLEOTIDE SEQUENCE [LARGE SCALE GENOMIC DNA]</scope>
    <source>
        <strain evidence="3">PS312</strain>
    </source>
</reference>
<dbReference type="OrthoDB" id="5870516at2759"/>
<feature type="compositionally biased region" description="Basic and acidic residues" evidence="1">
    <location>
        <begin position="315"/>
        <end position="343"/>
    </location>
</feature>
<feature type="compositionally biased region" description="Basic residues" evidence="1">
    <location>
        <begin position="1"/>
        <end position="12"/>
    </location>
</feature>
<feature type="compositionally biased region" description="Basic residues" evidence="1">
    <location>
        <begin position="687"/>
        <end position="698"/>
    </location>
</feature>
<accession>A0A8R1Y6E0</accession>
<feature type="compositionally biased region" description="Basic and acidic residues" evidence="1">
    <location>
        <begin position="205"/>
        <end position="242"/>
    </location>
</feature>
<feature type="compositionally biased region" description="Basic residues" evidence="1">
    <location>
        <begin position="645"/>
        <end position="655"/>
    </location>
</feature>
<name>A0A2A6BL86_PRIPA</name>
<feature type="compositionally biased region" description="Basic residues" evidence="1">
    <location>
        <begin position="583"/>
        <end position="605"/>
    </location>
</feature>
<feature type="compositionally biased region" description="Low complexity" evidence="1">
    <location>
        <begin position="460"/>
        <end position="470"/>
    </location>
</feature>
<feature type="compositionally biased region" description="Acidic residues" evidence="1">
    <location>
        <begin position="659"/>
        <end position="670"/>
    </location>
</feature>
<feature type="compositionally biased region" description="Low complexity" evidence="1">
    <location>
        <begin position="1225"/>
        <end position="1235"/>
    </location>
</feature>
<feature type="compositionally biased region" description="Acidic residues" evidence="1">
    <location>
        <begin position="302"/>
        <end position="314"/>
    </location>
</feature>
<feature type="region of interest" description="Disordered" evidence="1">
    <location>
        <begin position="1220"/>
        <end position="1249"/>
    </location>
</feature>
<reference evidence="2" key="2">
    <citation type="submission" date="2022-06" db="UniProtKB">
        <authorList>
            <consortium name="EnsemblMetazoa"/>
        </authorList>
    </citation>
    <scope>IDENTIFICATION</scope>
    <source>
        <strain evidence="2">PS312</strain>
    </source>
</reference>
<feature type="compositionally biased region" description="Basic and acidic residues" evidence="1">
    <location>
        <begin position="671"/>
        <end position="686"/>
    </location>
</feature>
<feature type="compositionally biased region" description="Polar residues" evidence="1">
    <location>
        <begin position="494"/>
        <end position="507"/>
    </location>
</feature>
<proteinExistence type="predicted"/>
<keyword evidence="3" id="KW-1185">Reference proteome</keyword>
<feature type="compositionally biased region" description="Acidic residues" evidence="1">
    <location>
        <begin position="735"/>
        <end position="771"/>
    </location>
</feature>
<evidence type="ECO:0000313" key="3">
    <source>
        <dbReference type="Proteomes" id="UP000005239"/>
    </source>
</evidence>
<feature type="compositionally biased region" description="Polar residues" evidence="1">
    <location>
        <begin position="1006"/>
        <end position="1017"/>
    </location>
</feature>
<dbReference type="EnsemblMetazoa" id="PPA03190.1">
    <property type="protein sequence ID" value="PPA03190.1"/>
    <property type="gene ID" value="WBGene00092744"/>
</dbReference>
<feature type="compositionally biased region" description="Acidic residues" evidence="1">
    <location>
        <begin position="412"/>
        <end position="429"/>
    </location>
</feature>
<feature type="compositionally biased region" description="Acidic residues" evidence="1">
    <location>
        <begin position="610"/>
        <end position="626"/>
    </location>
</feature>
<gene>
    <name evidence="2" type="primary">WBGene00092744</name>
</gene>
<feature type="compositionally biased region" description="Acidic residues" evidence="1">
    <location>
        <begin position="703"/>
        <end position="714"/>
    </location>
</feature>
<feature type="compositionally biased region" description="Basic and acidic residues" evidence="1">
    <location>
        <begin position="268"/>
        <end position="282"/>
    </location>
</feature>
<protein>
    <submittedName>
        <fullName evidence="2">Uncharacterized protein</fullName>
    </submittedName>
</protein>